<gene>
    <name evidence="2" type="ORF">CNE99_06145</name>
</gene>
<dbReference type="CDD" id="cd02869">
    <property type="entry name" value="PseudoU_synth_RluA_like"/>
    <property type="match status" value="1"/>
</dbReference>
<reference evidence="2 3" key="1">
    <citation type="submission" date="2017-08" db="EMBL/GenBank/DDBJ databases">
        <title>Fine stratification of microbial communities through a metagenomic profile of the photic zone.</title>
        <authorList>
            <person name="Haro-Moreno J.M."/>
            <person name="Lopez-Perez M."/>
            <person name="De La Torre J."/>
            <person name="Picazo A."/>
            <person name="Camacho A."/>
            <person name="Rodriguez-Valera F."/>
        </authorList>
    </citation>
    <scope>NUCLEOTIDE SEQUENCE [LARGE SCALE GENOMIC DNA]</scope>
    <source>
        <strain evidence="2">MED-G24</strain>
    </source>
</reference>
<evidence type="ECO:0000313" key="3">
    <source>
        <dbReference type="Proteomes" id="UP000219327"/>
    </source>
</evidence>
<accession>A0A2A5WS45</accession>
<organism evidence="2 3">
    <name type="scientific">OM182 bacterium MED-G24</name>
    <dbReference type="NCBI Taxonomy" id="1986255"/>
    <lineage>
        <taxon>Bacteria</taxon>
        <taxon>Pseudomonadati</taxon>
        <taxon>Pseudomonadota</taxon>
        <taxon>Gammaproteobacteria</taxon>
        <taxon>OMG group</taxon>
        <taxon>OM182 clade</taxon>
    </lineage>
</organism>
<dbReference type="InterPro" id="IPR020103">
    <property type="entry name" value="PsdUridine_synth_cat_dom_sf"/>
</dbReference>
<dbReference type="GO" id="GO:0140098">
    <property type="term" value="F:catalytic activity, acting on RNA"/>
    <property type="evidence" value="ECO:0007669"/>
    <property type="project" value="UniProtKB-ARBA"/>
</dbReference>
<dbReference type="InterPro" id="IPR050188">
    <property type="entry name" value="RluA_PseudoU_synthase"/>
</dbReference>
<feature type="domain" description="Pseudouridine synthase RsuA/RluA-like" evidence="1">
    <location>
        <begin position="4"/>
        <end position="44"/>
    </location>
</feature>
<dbReference type="GO" id="GO:0009982">
    <property type="term" value="F:pseudouridine synthase activity"/>
    <property type="evidence" value="ECO:0007669"/>
    <property type="project" value="InterPro"/>
</dbReference>
<dbReference type="PANTHER" id="PTHR21600">
    <property type="entry name" value="MITOCHONDRIAL RNA PSEUDOURIDINE SYNTHASE"/>
    <property type="match status" value="1"/>
</dbReference>
<dbReference type="InterPro" id="IPR006145">
    <property type="entry name" value="PsdUridine_synth_RsuA/RluA"/>
</dbReference>
<dbReference type="SUPFAM" id="SSF55120">
    <property type="entry name" value="Pseudouridine synthase"/>
    <property type="match status" value="1"/>
</dbReference>
<evidence type="ECO:0000259" key="1">
    <source>
        <dbReference type="Pfam" id="PF00849"/>
    </source>
</evidence>
<dbReference type="Pfam" id="PF00849">
    <property type="entry name" value="PseudoU_synth_2"/>
    <property type="match status" value="1"/>
</dbReference>
<dbReference type="AlphaFoldDB" id="A0A2A5WS45"/>
<proteinExistence type="predicted"/>
<comment type="caution">
    <text evidence="2">The sequence shown here is derived from an EMBL/GenBank/DDBJ whole genome shotgun (WGS) entry which is preliminary data.</text>
</comment>
<dbReference type="EMBL" id="NTKD01000029">
    <property type="protein sequence ID" value="PDH39088.1"/>
    <property type="molecule type" value="Genomic_DNA"/>
</dbReference>
<dbReference type="GO" id="GO:0000455">
    <property type="term" value="P:enzyme-directed rRNA pseudouridine synthesis"/>
    <property type="evidence" value="ECO:0007669"/>
    <property type="project" value="TreeGrafter"/>
</dbReference>
<dbReference type="Proteomes" id="UP000219327">
    <property type="component" value="Unassembled WGS sequence"/>
</dbReference>
<dbReference type="PANTHER" id="PTHR21600:SF92">
    <property type="entry name" value="RIBOSOMAL LARGE SUBUNIT PSEUDOURIDINE SYNTHASE C"/>
    <property type="match status" value="1"/>
</dbReference>
<sequence length="102" mass="11684">MSRVTKSGKPAETRFQVIEQEGDYSLVNAWPVTGRTHQIRVHSAYLGHPVAGDDRYAERSQLNLDRQRGHSRLMLHARELKLSLPELHLDVHADSDIDFLNQ</sequence>
<evidence type="ECO:0000313" key="2">
    <source>
        <dbReference type="EMBL" id="PDH39088.1"/>
    </source>
</evidence>
<protein>
    <recommendedName>
        <fullName evidence="1">Pseudouridine synthase RsuA/RluA-like domain-containing protein</fullName>
    </recommendedName>
</protein>
<dbReference type="Gene3D" id="3.30.2350.10">
    <property type="entry name" value="Pseudouridine synthase"/>
    <property type="match status" value="1"/>
</dbReference>
<name>A0A2A5WS45_9GAMM</name>
<dbReference type="GO" id="GO:0003723">
    <property type="term" value="F:RNA binding"/>
    <property type="evidence" value="ECO:0007669"/>
    <property type="project" value="InterPro"/>
</dbReference>